<evidence type="ECO:0000256" key="2">
    <source>
        <dbReference type="ARBA" id="ARBA00023002"/>
    </source>
</evidence>
<dbReference type="GO" id="GO:0016491">
    <property type="term" value="F:oxidoreductase activity"/>
    <property type="evidence" value="ECO:0007669"/>
    <property type="project" value="UniProtKB-KW"/>
</dbReference>
<dbReference type="Proteomes" id="UP000178606">
    <property type="component" value="Unassembled WGS sequence"/>
</dbReference>
<dbReference type="Gene3D" id="1.10.1530.10">
    <property type="match status" value="1"/>
</dbReference>
<name>A0A1F6CQP2_HANXR</name>
<proteinExistence type="inferred from homology"/>
<evidence type="ECO:0000313" key="4">
    <source>
        <dbReference type="Proteomes" id="UP000178606"/>
    </source>
</evidence>
<dbReference type="PANTHER" id="PTHR11091:SF0">
    <property type="entry name" value="MALATE DEHYDROGENASE"/>
    <property type="match status" value="1"/>
</dbReference>
<dbReference type="Pfam" id="PF02615">
    <property type="entry name" value="Ldh_2"/>
    <property type="match status" value="1"/>
</dbReference>
<dbReference type="EMBL" id="MFKF01000184">
    <property type="protein sequence ID" value="OGG51410.1"/>
    <property type="molecule type" value="Genomic_DNA"/>
</dbReference>
<dbReference type="InterPro" id="IPR036111">
    <property type="entry name" value="Mal/L-sulfo/L-lacto_DH-like_sf"/>
</dbReference>
<dbReference type="Gene3D" id="3.30.1370.60">
    <property type="entry name" value="Hypothetical oxidoreductase yiak, domain 2"/>
    <property type="match status" value="1"/>
</dbReference>
<evidence type="ECO:0000313" key="3">
    <source>
        <dbReference type="EMBL" id="OGG51410.1"/>
    </source>
</evidence>
<reference evidence="3 4" key="1">
    <citation type="journal article" date="2016" name="Nat. Commun.">
        <title>Thousands of microbial genomes shed light on interconnected biogeochemical processes in an aquifer system.</title>
        <authorList>
            <person name="Anantharaman K."/>
            <person name="Brown C.T."/>
            <person name="Hug L.A."/>
            <person name="Sharon I."/>
            <person name="Castelle C.J."/>
            <person name="Probst A.J."/>
            <person name="Thomas B.C."/>
            <person name="Singh A."/>
            <person name="Wilkins M.J."/>
            <person name="Karaoz U."/>
            <person name="Brodie E.L."/>
            <person name="Williams K.H."/>
            <person name="Hubbard S.S."/>
            <person name="Banfield J.F."/>
        </authorList>
    </citation>
    <scope>NUCLEOTIDE SEQUENCE [LARGE SCALE GENOMIC DNA]</scope>
    <source>
        <strain evidence="4">RIFCSPLOWO2_12_FULL_64_10</strain>
    </source>
</reference>
<dbReference type="InterPro" id="IPR003767">
    <property type="entry name" value="Malate/L-lactate_DH-like"/>
</dbReference>
<keyword evidence="2" id="KW-0560">Oxidoreductase</keyword>
<organism evidence="3 4">
    <name type="scientific">Handelsmanbacteria sp. (strain RIFCSPLOWO2_12_FULL_64_10)</name>
    <dbReference type="NCBI Taxonomy" id="1817868"/>
    <lineage>
        <taxon>Bacteria</taxon>
        <taxon>Candidatus Handelsmaniibacteriota</taxon>
    </lineage>
</organism>
<dbReference type="InterPro" id="IPR043144">
    <property type="entry name" value="Mal/L-sulf/L-lact_DH-like_ah"/>
</dbReference>
<sequence length="354" mass="37763">MTGETVTHSSDETLVAAGDLRAFSSDLFQRRGVPRPDADLAAEMLVESDLRGVHSHGTRAQPGYLHRLKTGAARPTPDIRVIAEGPSYALVEGDEGLGQIVAHRAMSIAIHKARQSGIAAVSARNSNHYGAAAYYAMMAAREGMIGFATTNGPGVNMAPFGGAAPMVGNSPIAYAVPAGEEPPIVLDMATGWAAAGRIGVARMRGEKIPVGWGMTKEGEDTDDPAEVAVVLPMGPKGSGLAVIMDILSGPLSGGLASCHKPGHPRPDQGHFFWALDVARFTPIEAFRAEIDRQIRTIRATKPRKGFDRVYLPGEIEWLKHQERLKAGIPLHRVHLAELEKAAAELGVEPFWKKA</sequence>
<dbReference type="SUPFAM" id="SSF89733">
    <property type="entry name" value="L-sulfolactate dehydrogenase-like"/>
    <property type="match status" value="1"/>
</dbReference>
<dbReference type="AlphaFoldDB" id="A0A1F6CQP2"/>
<comment type="caution">
    <text evidence="3">The sequence shown here is derived from an EMBL/GenBank/DDBJ whole genome shotgun (WGS) entry which is preliminary data.</text>
</comment>
<evidence type="ECO:0000256" key="1">
    <source>
        <dbReference type="ARBA" id="ARBA00006056"/>
    </source>
</evidence>
<gene>
    <name evidence="3" type="ORF">A3F84_26520</name>
</gene>
<dbReference type="PANTHER" id="PTHR11091">
    <property type="entry name" value="OXIDOREDUCTASE-RELATED"/>
    <property type="match status" value="1"/>
</dbReference>
<comment type="similarity">
    <text evidence="1">Belongs to the LDH2/MDH2 oxidoreductase family.</text>
</comment>
<accession>A0A1F6CQP2</accession>
<evidence type="ECO:0008006" key="5">
    <source>
        <dbReference type="Google" id="ProtNLM"/>
    </source>
</evidence>
<dbReference type="InterPro" id="IPR043143">
    <property type="entry name" value="Mal/L-sulf/L-lact_DH-like_NADP"/>
</dbReference>
<protein>
    <recommendedName>
        <fullName evidence="5">Lactate dehydrogenase</fullName>
    </recommendedName>
</protein>